<keyword evidence="4" id="KW-0554">One-carbon metabolism</keyword>
<dbReference type="SUPFAM" id="SSF53623">
    <property type="entry name" value="MurD-like peptide ligases, catalytic domain"/>
    <property type="match status" value="1"/>
</dbReference>
<comment type="catalytic activity">
    <reaction evidence="12">
        <text>(6S)-5,6,7,8-tetrahydrofolyl-(gamma-L-Glu)(n) + L-glutamate + ATP = (6S)-5,6,7,8-tetrahydrofolyl-(gamma-L-Glu)(n+1) + ADP + phosphate + H(+)</text>
        <dbReference type="Rhea" id="RHEA:10580"/>
        <dbReference type="Rhea" id="RHEA-COMP:14738"/>
        <dbReference type="Rhea" id="RHEA-COMP:14740"/>
        <dbReference type="ChEBI" id="CHEBI:15378"/>
        <dbReference type="ChEBI" id="CHEBI:29985"/>
        <dbReference type="ChEBI" id="CHEBI:30616"/>
        <dbReference type="ChEBI" id="CHEBI:43474"/>
        <dbReference type="ChEBI" id="CHEBI:141005"/>
        <dbReference type="ChEBI" id="CHEBI:456216"/>
        <dbReference type="EC" id="6.3.2.17"/>
    </reaction>
</comment>
<dbReference type="Gene3D" id="3.40.1190.10">
    <property type="entry name" value="Mur-like, catalytic domain"/>
    <property type="match status" value="1"/>
</dbReference>
<dbReference type="InterPro" id="IPR018109">
    <property type="entry name" value="Folylpolyglutamate_synth_CS"/>
</dbReference>
<evidence type="ECO:0000256" key="3">
    <source>
        <dbReference type="ARBA" id="ARBA00013025"/>
    </source>
</evidence>
<evidence type="ECO:0000256" key="4">
    <source>
        <dbReference type="ARBA" id="ARBA00022563"/>
    </source>
</evidence>
<dbReference type="SUPFAM" id="SSF53244">
    <property type="entry name" value="MurD-like peptide ligases, peptide-binding domain"/>
    <property type="match status" value="1"/>
</dbReference>
<dbReference type="GO" id="GO:0005524">
    <property type="term" value="F:ATP binding"/>
    <property type="evidence" value="ECO:0007669"/>
    <property type="project" value="UniProtKB-KW"/>
</dbReference>
<evidence type="ECO:0000256" key="9">
    <source>
        <dbReference type="ARBA" id="ARBA00022842"/>
    </source>
</evidence>
<evidence type="ECO:0000256" key="5">
    <source>
        <dbReference type="ARBA" id="ARBA00022598"/>
    </source>
</evidence>
<gene>
    <name evidence="13" type="ORF">MGAL_10B039000</name>
</gene>
<evidence type="ECO:0000256" key="10">
    <source>
        <dbReference type="ARBA" id="ARBA00030592"/>
    </source>
</evidence>
<evidence type="ECO:0000256" key="1">
    <source>
        <dbReference type="ARBA" id="ARBA00005150"/>
    </source>
</evidence>
<keyword evidence="8" id="KW-0067">ATP-binding</keyword>
<evidence type="ECO:0000256" key="6">
    <source>
        <dbReference type="ARBA" id="ARBA00022723"/>
    </source>
</evidence>
<dbReference type="GO" id="GO:0005829">
    <property type="term" value="C:cytosol"/>
    <property type="evidence" value="ECO:0007669"/>
    <property type="project" value="TreeGrafter"/>
</dbReference>
<dbReference type="PANTHER" id="PTHR11136">
    <property type="entry name" value="FOLYLPOLYGLUTAMATE SYNTHASE-RELATED"/>
    <property type="match status" value="1"/>
</dbReference>
<evidence type="ECO:0000313" key="13">
    <source>
        <dbReference type="EMBL" id="VDH90747.1"/>
    </source>
</evidence>
<dbReference type="InterPro" id="IPR036565">
    <property type="entry name" value="Mur-like_cat_sf"/>
</dbReference>
<name>A0A8B6BJ40_MYTGA</name>
<evidence type="ECO:0000256" key="2">
    <source>
        <dbReference type="ARBA" id="ARBA00008276"/>
    </source>
</evidence>
<evidence type="ECO:0000256" key="7">
    <source>
        <dbReference type="ARBA" id="ARBA00022741"/>
    </source>
</evidence>
<evidence type="ECO:0000256" key="8">
    <source>
        <dbReference type="ARBA" id="ARBA00022840"/>
    </source>
</evidence>
<dbReference type="NCBIfam" id="TIGR01499">
    <property type="entry name" value="folC"/>
    <property type="match status" value="1"/>
</dbReference>
<dbReference type="EMBL" id="UYJE01000173">
    <property type="protein sequence ID" value="VDH90747.1"/>
    <property type="molecule type" value="Genomic_DNA"/>
</dbReference>
<dbReference type="AlphaFoldDB" id="A0A8B6BJ40"/>
<dbReference type="GO" id="GO:0004326">
    <property type="term" value="F:tetrahydrofolylpolyglutamate synthase activity"/>
    <property type="evidence" value="ECO:0007669"/>
    <property type="project" value="UniProtKB-EC"/>
</dbReference>
<evidence type="ECO:0000313" key="14">
    <source>
        <dbReference type="Proteomes" id="UP000596742"/>
    </source>
</evidence>
<keyword evidence="5 13" id="KW-0436">Ligase</keyword>
<dbReference type="Proteomes" id="UP000596742">
    <property type="component" value="Unassembled WGS sequence"/>
</dbReference>
<comment type="similarity">
    <text evidence="2">Belongs to the folylpolyglutamate synthase family.</text>
</comment>
<comment type="caution">
    <text evidence="13">The sequence shown here is derived from an EMBL/GenBank/DDBJ whole genome shotgun (WGS) entry which is preliminary data.</text>
</comment>
<dbReference type="UniPathway" id="UPA00850"/>
<dbReference type="InterPro" id="IPR036615">
    <property type="entry name" value="Mur_ligase_C_dom_sf"/>
</dbReference>
<dbReference type="GO" id="GO:0006730">
    <property type="term" value="P:one-carbon metabolic process"/>
    <property type="evidence" value="ECO:0007669"/>
    <property type="project" value="UniProtKB-KW"/>
</dbReference>
<protein>
    <recommendedName>
        <fullName evidence="3">tetrahydrofolate synthase</fullName>
        <ecNumber evidence="3">6.3.2.17</ecNumber>
    </recommendedName>
    <alternativeName>
        <fullName evidence="11">Folylpoly-gamma-glutamate synthetase</fullName>
    </alternativeName>
    <alternativeName>
        <fullName evidence="10">Tetrahydrofolylpolyglutamate synthase</fullName>
    </alternativeName>
</protein>
<accession>A0A8B6BJ40</accession>
<sequence length="296" mass="32515">MYSSSILFLMQEHNNDSMPAYFAFLTLMAYNIFLKEQTDVAIIEVGIGGQYDSTNLVRKPAVCGVTSLGMDHVSILGNTIEKIAWQKAGIFKPGVPAFTSPQCSEALKVLHERAEEKGCHLEVAPHFSSYERPGEKFKLGIAGHMQKVNASLALQLTRTWMKSQGVLKGEVLNGVNEASVNGHDDLGVAKPFPFNQSLINGLVECKWLGRNQTIKKNKLTYYLDGAHTLESIQQLLSSHPPLAEGNVWKALRRVLRPTCGGCAGICEIKVPGRCQCVVDRVCIRNPNRVGYVGSRG</sequence>
<keyword evidence="9" id="KW-0460">Magnesium</keyword>
<dbReference type="EC" id="6.3.2.17" evidence="3"/>
<keyword evidence="7" id="KW-0547">Nucleotide-binding</keyword>
<dbReference type="InterPro" id="IPR001645">
    <property type="entry name" value="Folylpolyglutamate_synth"/>
</dbReference>
<dbReference type="PANTHER" id="PTHR11136:SF5">
    <property type="entry name" value="FOLYLPOLYGLUTAMATE SYNTHASE, MITOCHONDRIAL"/>
    <property type="match status" value="1"/>
</dbReference>
<comment type="pathway">
    <text evidence="1">Cofactor biosynthesis; tetrahydrofolylpolyglutamate biosynthesis.</text>
</comment>
<keyword evidence="6" id="KW-0479">Metal-binding</keyword>
<dbReference type="GO" id="GO:0005739">
    <property type="term" value="C:mitochondrion"/>
    <property type="evidence" value="ECO:0007669"/>
    <property type="project" value="TreeGrafter"/>
</dbReference>
<organism evidence="13 14">
    <name type="scientific">Mytilus galloprovincialis</name>
    <name type="common">Mediterranean mussel</name>
    <dbReference type="NCBI Taxonomy" id="29158"/>
    <lineage>
        <taxon>Eukaryota</taxon>
        <taxon>Metazoa</taxon>
        <taxon>Spiralia</taxon>
        <taxon>Lophotrochozoa</taxon>
        <taxon>Mollusca</taxon>
        <taxon>Bivalvia</taxon>
        <taxon>Autobranchia</taxon>
        <taxon>Pteriomorphia</taxon>
        <taxon>Mytilida</taxon>
        <taxon>Mytiloidea</taxon>
        <taxon>Mytilidae</taxon>
        <taxon>Mytilinae</taxon>
        <taxon>Mytilus</taxon>
    </lineage>
</organism>
<keyword evidence="14" id="KW-1185">Reference proteome</keyword>
<dbReference type="OrthoDB" id="5212574at2759"/>
<evidence type="ECO:0000256" key="12">
    <source>
        <dbReference type="ARBA" id="ARBA00047493"/>
    </source>
</evidence>
<dbReference type="GO" id="GO:0046872">
    <property type="term" value="F:metal ion binding"/>
    <property type="evidence" value="ECO:0007669"/>
    <property type="project" value="UniProtKB-KW"/>
</dbReference>
<dbReference type="PROSITE" id="PS01012">
    <property type="entry name" value="FOLYLPOLYGLU_SYNT_2"/>
    <property type="match status" value="1"/>
</dbReference>
<evidence type="ECO:0000256" key="11">
    <source>
        <dbReference type="ARBA" id="ARBA00030876"/>
    </source>
</evidence>
<reference evidence="13" key="1">
    <citation type="submission" date="2018-11" db="EMBL/GenBank/DDBJ databases">
        <authorList>
            <person name="Alioto T."/>
            <person name="Alioto T."/>
        </authorList>
    </citation>
    <scope>NUCLEOTIDE SEQUENCE</scope>
</reference>
<proteinExistence type="inferred from homology"/>